<protein>
    <submittedName>
        <fullName evidence="1">Uncharacterized protein</fullName>
    </submittedName>
</protein>
<name>A0A4Y2SX68_ARAVE</name>
<proteinExistence type="predicted"/>
<keyword evidence="3" id="KW-1185">Reference proteome</keyword>
<evidence type="ECO:0000313" key="1">
    <source>
        <dbReference type="EMBL" id="GBN92932.1"/>
    </source>
</evidence>
<evidence type="ECO:0000313" key="3">
    <source>
        <dbReference type="Proteomes" id="UP000499080"/>
    </source>
</evidence>
<dbReference type="AlphaFoldDB" id="A0A4Y2SX68"/>
<organism evidence="1 3">
    <name type="scientific">Araneus ventricosus</name>
    <name type="common">Orbweaver spider</name>
    <name type="synonym">Epeira ventricosa</name>
    <dbReference type="NCBI Taxonomy" id="182803"/>
    <lineage>
        <taxon>Eukaryota</taxon>
        <taxon>Metazoa</taxon>
        <taxon>Ecdysozoa</taxon>
        <taxon>Arthropoda</taxon>
        <taxon>Chelicerata</taxon>
        <taxon>Arachnida</taxon>
        <taxon>Araneae</taxon>
        <taxon>Araneomorphae</taxon>
        <taxon>Entelegynae</taxon>
        <taxon>Araneoidea</taxon>
        <taxon>Araneidae</taxon>
        <taxon>Araneus</taxon>
    </lineage>
</organism>
<reference evidence="1 3" key="1">
    <citation type="journal article" date="2019" name="Sci. Rep.">
        <title>Orb-weaving spider Araneus ventricosus genome elucidates the spidroin gene catalogue.</title>
        <authorList>
            <person name="Kono N."/>
            <person name="Nakamura H."/>
            <person name="Ohtoshi R."/>
            <person name="Moran D.A.P."/>
            <person name="Shinohara A."/>
            <person name="Yoshida Y."/>
            <person name="Fujiwara M."/>
            <person name="Mori M."/>
            <person name="Tomita M."/>
            <person name="Arakawa K."/>
        </authorList>
    </citation>
    <scope>NUCLEOTIDE SEQUENCE [LARGE SCALE GENOMIC DNA]</scope>
</reference>
<accession>A0A4Y2SX68</accession>
<evidence type="ECO:0000313" key="2">
    <source>
        <dbReference type="EMBL" id="GBN92933.1"/>
    </source>
</evidence>
<dbReference type="Proteomes" id="UP000499080">
    <property type="component" value="Unassembled WGS sequence"/>
</dbReference>
<dbReference type="EMBL" id="BGPR01024679">
    <property type="protein sequence ID" value="GBN92933.1"/>
    <property type="molecule type" value="Genomic_DNA"/>
</dbReference>
<comment type="caution">
    <text evidence="1">The sequence shown here is derived from an EMBL/GenBank/DDBJ whole genome shotgun (WGS) entry which is preliminary data.</text>
</comment>
<sequence>MKGEFYRIHDSLKAFSDYLKLHNVNECQIPISKDALFQVKMSLSFNNRIHYCYKAKTPHDQYLFTGVEEIRRLREEQACDNRQNAVVTGKMLLYQESSQVLEHMAVVGSQIGEIGGMVKRLSGAPEVLQQLLCAQHRMKAIVVIEQHNASTTHHMCLVLTRLPSVPAPEKVPVWQHFS</sequence>
<gene>
    <name evidence="1" type="ORF">AVEN_14716_1</name>
    <name evidence="2" type="ORF">AVEN_204221_1</name>
</gene>
<dbReference type="EMBL" id="BGPR01024678">
    <property type="protein sequence ID" value="GBN92932.1"/>
    <property type="molecule type" value="Genomic_DNA"/>
</dbReference>